<dbReference type="Proteomes" id="UP001596297">
    <property type="component" value="Unassembled WGS sequence"/>
</dbReference>
<dbReference type="EMBL" id="JBHSWD010000001">
    <property type="protein sequence ID" value="MFC6591298.1"/>
    <property type="molecule type" value="Genomic_DNA"/>
</dbReference>
<name>A0ABW1YAR6_9DEIO</name>
<evidence type="ECO:0000313" key="2">
    <source>
        <dbReference type="Proteomes" id="UP001596297"/>
    </source>
</evidence>
<evidence type="ECO:0000313" key="1">
    <source>
        <dbReference type="EMBL" id="MFC6591298.1"/>
    </source>
</evidence>
<organism evidence="1 2">
    <name type="scientific">Deinococcus lacus</name>
    <dbReference type="NCBI Taxonomy" id="392561"/>
    <lineage>
        <taxon>Bacteria</taxon>
        <taxon>Thermotogati</taxon>
        <taxon>Deinococcota</taxon>
        <taxon>Deinococci</taxon>
        <taxon>Deinococcales</taxon>
        <taxon>Deinococcaceae</taxon>
        <taxon>Deinococcus</taxon>
    </lineage>
</organism>
<accession>A0ABW1YAR6</accession>
<gene>
    <name evidence="1" type="ORF">ACFP81_04215</name>
</gene>
<reference evidence="2" key="1">
    <citation type="journal article" date="2019" name="Int. J. Syst. Evol. Microbiol.">
        <title>The Global Catalogue of Microorganisms (GCM) 10K type strain sequencing project: providing services to taxonomists for standard genome sequencing and annotation.</title>
        <authorList>
            <consortium name="The Broad Institute Genomics Platform"/>
            <consortium name="The Broad Institute Genome Sequencing Center for Infectious Disease"/>
            <person name="Wu L."/>
            <person name="Ma J."/>
        </authorList>
    </citation>
    <scope>NUCLEOTIDE SEQUENCE [LARGE SCALE GENOMIC DNA]</scope>
    <source>
        <strain evidence="2">CGMCC 1.15772</strain>
    </source>
</reference>
<protein>
    <submittedName>
        <fullName evidence="1">Uncharacterized protein</fullName>
    </submittedName>
</protein>
<comment type="caution">
    <text evidence="1">The sequence shown here is derived from an EMBL/GenBank/DDBJ whole genome shotgun (WGS) entry which is preliminary data.</text>
</comment>
<sequence length="76" mass="8234">MPRLQPLEQLRAWGGPGRVWHAEQEVLGQKAPAGLDYAAALQGEVRVIPGVGAGFDRLTARAVLHAETLAYLRGEF</sequence>
<keyword evidence="2" id="KW-1185">Reference proteome</keyword>
<proteinExistence type="predicted"/>
<dbReference type="RefSeq" id="WP_380082300.1">
    <property type="nucleotide sequence ID" value="NZ_JBHSWD010000001.1"/>
</dbReference>